<dbReference type="EMBL" id="NHYD01003252">
    <property type="protein sequence ID" value="PPQ81449.1"/>
    <property type="molecule type" value="Genomic_DNA"/>
</dbReference>
<feature type="chain" id="PRO_5018980821" description="Secreted protein" evidence="2">
    <location>
        <begin position="33"/>
        <end position="109"/>
    </location>
</feature>
<evidence type="ECO:0000256" key="1">
    <source>
        <dbReference type="SAM" id="MobiDB-lite"/>
    </source>
</evidence>
<evidence type="ECO:0000256" key="2">
    <source>
        <dbReference type="SAM" id="SignalP"/>
    </source>
</evidence>
<evidence type="ECO:0000313" key="4">
    <source>
        <dbReference type="Proteomes" id="UP000283269"/>
    </source>
</evidence>
<comment type="caution">
    <text evidence="3">The sequence shown here is derived from an EMBL/GenBank/DDBJ whole genome shotgun (WGS) entry which is preliminary data.</text>
</comment>
<organism evidence="3 4">
    <name type="scientific">Psilocybe cyanescens</name>
    <dbReference type="NCBI Taxonomy" id="93625"/>
    <lineage>
        <taxon>Eukaryota</taxon>
        <taxon>Fungi</taxon>
        <taxon>Dikarya</taxon>
        <taxon>Basidiomycota</taxon>
        <taxon>Agaricomycotina</taxon>
        <taxon>Agaricomycetes</taxon>
        <taxon>Agaricomycetidae</taxon>
        <taxon>Agaricales</taxon>
        <taxon>Agaricineae</taxon>
        <taxon>Strophariaceae</taxon>
        <taxon>Psilocybe</taxon>
    </lineage>
</organism>
<reference evidence="3 4" key="1">
    <citation type="journal article" date="2018" name="Evol. Lett.">
        <title>Horizontal gene cluster transfer increased hallucinogenic mushroom diversity.</title>
        <authorList>
            <person name="Reynolds H.T."/>
            <person name="Vijayakumar V."/>
            <person name="Gluck-Thaler E."/>
            <person name="Korotkin H.B."/>
            <person name="Matheny P.B."/>
            <person name="Slot J.C."/>
        </authorList>
    </citation>
    <scope>NUCLEOTIDE SEQUENCE [LARGE SCALE GENOMIC DNA]</scope>
    <source>
        <strain evidence="3 4">2631</strain>
    </source>
</reference>
<dbReference type="AlphaFoldDB" id="A0A409WSJ2"/>
<evidence type="ECO:0000313" key="3">
    <source>
        <dbReference type="EMBL" id="PPQ81449.1"/>
    </source>
</evidence>
<evidence type="ECO:0008006" key="5">
    <source>
        <dbReference type="Google" id="ProtNLM"/>
    </source>
</evidence>
<keyword evidence="2" id="KW-0732">Signal</keyword>
<dbReference type="InParanoid" id="A0A409WSJ2"/>
<name>A0A409WSJ2_PSICY</name>
<accession>A0A409WSJ2</accession>
<gene>
    <name evidence="3" type="ORF">CVT25_013374</name>
</gene>
<feature type="region of interest" description="Disordered" evidence="1">
    <location>
        <begin position="32"/>
        <end position="63"/>
    </location>
</feature>
<feature type="signal peptide" evidence="2">
    <location>
        <begin position="1"/>
        <end position="32"/>
    </location>
</feature>
<sequence length="109" mass="10426">MAWTMAPRSAEALLSLAVVVVVELAVADAAEAEEADDVSVAPTDIGGSCSAPGEVVAADNGGENEDMAIPNPSVAPASIKIEAGTATGAVGNPASEPPAAAGAVTALEG</sequence>
<protein>
    <recommendedName>
        <fullName evidence="5">Secreted protein</fullName>
    </recommendedName>
</protein>
<proteinExistence type="predicted"/>
<feature type="region of interest" description="Disordered" evidence="1">
    <location>
        <begin position="87"/>
        <end position="109"/>
    </location>
</feature>
<keyword evidence="4" id="KW-1185">Reference proteome</keyword>
<dbReference type="Proteomes" id="UP000283269">
    <property type="component" value="Unassembled WGS sequence"/>
</dbReference>